<keyword evidence="1" id="KW-1133">Transmembrane helix</keyword>
<feature type="transmembrane region" description="Helical" evidence="1">
    <location>
        <begin position="188"/>
        <end position="211"/>
    </location>
</feature>
<reference evidence="2" key="1">
    <citation type="submission" date="2023-08" db="EMBL/GenBank/DDBJ databases">
        <authorList>
            <person name="Chen Y."/>
            <person name="Shah S."/>
            <person name="Dougan E. K."/>
            <person name="Thang M."/>
            <person name="Chan C."/>
        </authorList>
    </citation>
    <scope>NUCLEOTIDE SEQUENCE</scope>
</reference>
<evidence type="ECO:0000313" key="2">
    <source>
        <dbReference type="EMBL" id="CAJ1401580.1"/>
    </source>
</evidence>
<keyword evidence="3" id="KW-1185">Reference proteome</keyword>
<sequence>MAHINLEKLELTGRAFQCLSEAACPGGKLQYGDLVKPMCSRGRTGVLCAACTSEYYATKGECKKCTEVSQEDKLHLWGIATAVAASGLGLAGIAWLSRGAATEYWQQADLTWHVLKELSARQAVVLLQVAQLYGVLAALAPDPSTGQGASRESFWERTYVDALQLNLAQALQDAFRLQCLWHGEKVRLVFALASPMVPLVLLLTCGLLEIIKPAMGTGATFKILTFFFIGGARESAALLRCQLVDKGGATLGNFAFLQKLPFLPCSESEGVAKWVYTVGYCTGAVYVTLIPAALLFLYARQHTLLKHGKTISAQTKRAKSSWITELRSVKASEEPMQVNDEHLLAAAVAHMVVTFQGKVRLQLQDGKAEMQSSEREGRAPAELTVSSFLEGGDEVEEMLRSRAIMEMLVERCEMEKASETSLLSGAKEVFFKYAFCRFVWMEMAQKLLAVGLVTVIGTDDGLHLSLACVLGMAATIAMVQPYIQPQMNELHIFSLLCLAAAALGFAGAADPKAHWLWLSRVSVLLPFLLAAAQVLRPDSCEALAVRLFQESRRAQKGAAGGAGGGAGGQDRPLHLSAAGALLWWPVEIPGAPRTKRQLKMTKQPMKT</sequence>
<gene>
    <name evidence="2" type="ORF">EVOR1521_LOCUS24698</name>
</gene>
<name>A0AA36JAA4_9DINO</name>
<evidence type="ECO:0000313" key="3">
    <source>
        <dbReference type="Proteomes" id="UP001178507"/>
    </source>
</evidence>
<dbReference type="AlphaFoldDB" id="A0AA36JAA4"/>
<feature type="transmembrane region" description="Helical" evidence="1">
    <location>
        <begin position="76"/>
        <end position="96"/>
    </location>
</feature>
<protein>
    <submittedName>
        <fullName evidence="2">Uncharacterized protein</fullName>
    </submittedName>
</protein>
<evidence type="ECO:0000256" key="1">
    <source>
        <dbReference type="SAM" id="Phobius"/>
    </source>
</evidence>
<accession>A0AA36JAA4</accession>
<feature type="transmembrane region" description="Helical" evidence="1">
    <location>
        <begin position="515"/>
        <end position="535"/>
    </location>
</feature>
<comment type="caution">
    <text evidence="2">The sequence shown here is derived from an EMBL/GenBank/DDBJ whole genome shotgun (WGS) entry which is preliminary data.</text>
</comment>
<proteinExistence type="predicted"/>
<feature type="transmembrane region" description="Helical" evidence="1">
    <location>
        <begin position="462"/>
        <end position="483"/>
    </location>
</feature>
<feature type="transmembrane region" description="Helical" evidence="1">
    <location>
        <begin position="490"/>
        <end position="509"/>
    </location>
</feature>
<keyword evidence="1" id="KW-0812">Transmembrane</keyword>
<feature type="transmembrane region" description="Helical" evidence="1">
    <location>
        <begin position="274"/>
        <end position="299"/>
    </location>
</feature>
<dbReference type="EMBL" id="CAUJNA010003421">
    <property type="protein sequence ID" value="CAJ1401580.1"/>
    <property type="molecule type" value="Genomic_DNA"/>
</dbReference>
<dbReference type="Proteomes" id="UP001178507">
    <property type="component" value="Unassembled WGS sequence"/>
</dbReference>
<keyword evidence="1" id="KW-0472">Membrane</keyword>
<feature type="transmembrane region" description="Helical" evidence="1">
    <location>
        <begin position="434"/>
        <end position="456"/>
    </location>
</feature>
<organism evidence="2 3">
    <name type="scientific">Effrenium voratum</name>
    <dbReference type="NCBI Taxonomy" id="2562239"/>
    <lineage>
        <taxon>Eukaryota</taxon>
        <taxon>Sar</taxon>
        <taxon>Alveolata</taxon>
        <taxon>Dinophyceae</taxon>
        <taxon>Suessiales</taxon>
        <taxon>Symbiodiniaceae</taxon>
        <taxon>Effrenium</taxon>
    </lineage>
</organism>